<evidence type="ECO:0000256" key="3">
    <source>
        <dbReference type="ARBA" id="ARBA00022801"/>
    </source>
</evidence>
<gene>
    <name evidence="4" type="ORF">B1R32_106107</name>
</gene>
<proteinExistence type="predicted"/>
<dbReference type="GO" id="GO:0005737">
    <property type="term" value="C:cytoplasm"/>
    <property type="evidence" value="ECO:0007669"/>
    <property type="project" value="TreeGrafter"/>
</dbReference>
<sequence>MSLQFNALGDFSKLVSLPTVEIPSGANSPLSASFDTHGTTVIAVKYKDGVLNVADRRATAGMAIMYDKSEKILSLDDHTLVSISGSFAKAVEIARFLRHSFKYYSRSQLQPMSLEGKLSEMTKALVQNLPMALQGVGTFVPILSAYDVQNDEGRIYAFDPMGARFESTDFSAAGSGSGPIRGSFDYITRTKGPFAEMDLQTALRECLVLLDIAADLDAATGGYAKIAPSAKAVTRDGILNLNEGQLQEVLEQMRDGLAPEKVDVAVEKVDADAI</sequence>
<dbReference type="RefSeq" id="WP_105483399.1">
    <property type="nucleotide sequence ID" value="NZ_NIGF01000006.1"/>
</dbReference>
<evidence type="ECO:0000313" key="4">
    <source>
        <dbReference type="EMBL" id="PQV64261.1"/>
    </source>
</evidence>
<keyword evidence="3" id="KW-0378">Hydrolase</keyword>
<evidence type="ECO:0000256" key="2">
    <source>
        <dbReference type="ARBA" id="ARBA00022670"/>
    </source>
</evidence>
<protein>
    <submittedName>
        <fullName evidence="4">Proteasome beta subunit</fullName>
    </submittedName>
</protein>
<dbReference type="InParanoid" id="A0A2S8STY5"/>
<dbReference type="GO" id="GO:0008233">
    <property type="term" value="F:peptidase activity"/>
    <property type="evidence" value="ECO:0007669"/>
    <property type="project" value="UniProtKB-KW"/>
</dbReference>
<name>A0A2S8STY5_9BACT</name>
<keyword evidence="4" id="KW-0647">Proteasome</keyword>
<dbReference type="PANTHER" id="PTHR32194:SF0">
    <property type="entry name" value="ATP-DEPENDENT PROTEASE SUBUNIT HSLV"/>
    <property type="match status" value="1"/>
</dbReference>
<dbReference type="Gene3D" id="3.60.20.10">
    <property type="entry name" value="Glutamine Phosphoribosylpyrophosphate, subunit 1, domain 1"/>
    <property type="match status" value="1"/>
</dbReference>
<dbReference type="OrthoDB" id="9794899at2"/>
<evidence type="ECO:0000256" key="1">
    <source>
        <dbReference type="ARBA" id="ARBA00022490"/>
    </source>
</evidence>
<organism evidence="4 5">
    <name type="scientific">Abditibacterium utsteinense</name>
    <dbReference type="NCBI Taxonomy" id="1960156"/>
    <lineage>
        <taxon>Bacteria</taxon>
        <taxon>Pseudomonadati</taxon>
        <taxon>Abditibacteriota</taxon>
        <taxon>Abditibacteriia</taxon>
        <taxon>Abditibacteriales</taxon>
        <taxon>Abditibacteriaceae</taxon>
        <taxon>Abditibacterium</taxon>
    </lineage>
</organism>
<comment type="caution">
    <text evidence="4">The sequence shown here is derived from an EMBL/GenBank/DDBJ whole genome shotgun (WGS) entry which is preliminary data.</text>
</comment>
<dbReference type="PANTHER" id="PTHR32194">
    <property type="entry name" value="METALLOPROTEASE TLDD"/>
    <property type="match status" value="1"/>
</dbReference>
<dbReference type="AlphaFoldDB" id="A0A2S8STY5"/>
<dbReference type="SUPFAM" id="SSF56235">
    <property type="entry name" value="N-terminal nucleophile aminohydrolases (Ntn hydrolases)"/>
    <property type="match status" value="1"/>
</dbReference>
<accession>A0A2S8STY5</accession>
<reference evidence="4 5" key="1">
    <citation type="journal article" date="2018" name="Syst. Appl. Microbiol.">
        <title>Abditibacterium utsteinense sp. nov., the first cultivated member of candidate phylum FBP, isolated from ice-free Antarctic soil samples.</title>
        <authorList>
            <person name="Tahon G."/>
            <person name="Tytgat B."/>
            <person name="Lebbe L."/>
            <person name="Carlier A."/>
            <person name="Willems A."/>
        </authorList>
    </citation>
    <scope>NUCLEOTIDE SEQUENCE [LARGE SCALE GENOMIC DNA]</scope>
    <source>
        <strain evidence="4 5">LMG 29911</strain>
    </source>
</reference>
<dbReference type="Pfam" id="PF00227">
    <property type="entry name" value="Proteasome"/>
    <property type="match status" value="1"/>
</dbReference>
<keyword evidence="1" id="KW-0963">Cytoplasm</keyword>
<dbReference type="EMBL" id="NIGF01000006">
    <property type="protein sequence ID" value="PQV64261.1"/>
    <property type="molecule type" value="Genomic_DNA"/>
</dbReference>
<dbReference type="Proteomes" id="UP000237684">
    <property type="component" value="Unassembled WGS sequence"/>
</dbReference>
<dbReference type="InterPro" id="IPR029055">
    <property type="entry name" value="Ntn_hydrolases_N"/>
</dbReference>
<dbReference type="InterPro" id="IPR001353">
    <property type="entry name" value="Proteasome_sua/b"/>
</dbReference>
<keyword evidence="5" id="KW-1185">Reference proteome</keyword>
<evidence type="ECO:0000313" key="5">
    <source>
        <dbReference type="Proteomes" id="UP000237684"/>
    </source>
</evidence>
<dbReference type="InterPro" id="IPR023333">
    <property type="entry name" value="Proteasome_suB-type"/>
</dbReference>
<keyword evidence="2" id="KW-0645">Protease</keyword>
<dbReference type="GO" id="GO:0051603">
    <property type="term" value="P:proteolysis involved in protein catabolic process"/>
    <property type="evidence" value="ECO:0007669"/>
    <property type="project" value="InterPro"/>
</dbReference>
<dbReference type="GO" id="GO:0005839">
    <property type="term" value="C:proteasome core complex"/>
    <property type="evidence" value="ECO:0007669"/>
    <property type="project" value="InterPro"/>
</dbReference>